<evidence type="ECO:0000256" key="5">
    <source>
        <dbReference type="PIRSR" id="PIRSR000138-2"/>
    </source>
</evidence>
<protein>
    <submittedName>
        <fullName evidence="7">Lactate 2-monooxygenase</fullName>
    </submittedName>
</protein>
<feature type="binding site" evidence="5">
    <location>
        <position position="320"/>
    </location>
    <ligand>
        <name>glyoxylate</name>
        <dbReference type="ChEBI" id="CHEBI:36655"/>
    </ligand>
</feature>
<evidence type="ECO:0000259" key="6">
    <source>
        <dbReference type="PROSITE" id="PS51349"/>
    </source>
</evidence>
<sequence>MRALDWQRKIYLDGFAGKVSPIPPNSAQLEEAARRKMTPAAAAYILGGAGNEHTVLDNRRGFSTWQLVPRMLRNVENPDLSIELLGQKLSSPILLAPIGVLEMAHPEADLAVARAARATNTPFIFSNQASVPMESCSAVMGDTMRLFQLYWSRSRDLVTSFVNRAEACGCSAIVLTLDTTMLGWRTQDLALGHLPFLHGKGLAQYTSDPVFQKLLDEFLQRPPAARPPVTTTTIQHLLGAVRRYPTGSFLHKLRSGRAMGAVSLFSGIYSNSTITWDDLAFLREQTQLPILLKGILHPDDARKAVDYGMDGIIVSNHGGRQVDGSISTIEALPGVVAAVKGQLPVLLDSGIRGGADVLKALALGAQAVCLGRPYVYGLALGGQAGVETVIRNLLADLELTLGLSGYKTLADLNLESLRPV</sequence>
<dbReference type="Pfam" id="PF01070">
    <property type="entry name" value="FMN_dh"/>
    <property type="match status" value="1"/>
</dbReference>
<feature type="domain" description="FMN hydroxy acid dehydrogenase" evidence="6">
    <location>
        <begin position="18"/>
        <end position="420"/>
    </location>
</feature>
<dbReference type="PANTHER" id="PTHR10578">
    <property type="entry name" value="S -2-HYDROXY-ACID OXIDASE-RELATED"/>
    <property type="match status" value="1"/>
</dbReference>
<feature type="active site" description="Proton acceptor" evidence="4">
    <location>
        <position position="317"/>
    </location>
</feature>
<feature type="binding site" evidence="5">
    <location>
        <position position="293"/>
    </location>
    <ligand>
        <name>FMN</name>
        <dbReference type="ChEBI" id="CHEBI:58210"/>
    </ligand>
</feature>
<evidence type="ECO:0000256" key="1">
    <source>
        <dbReference type="ARBA" id="ARBA00001917"/>
    </source>
</evidence>
<dbReference type="GO" id="GO:0004497">
    <property type="term" value="F:monooxygenase activity"/>
    <property type="evidence" value="ECO:0007669"/>
    <property type="project" value="UniProtKB-KW"/>
</dbReference>
<feature type="binding site" evidence="5">
    <location>
        <position position="317"/>
    </location>
    <ligand>
        <name>glyoxylate</name>
        <dbReference type="ChEBI" id="CHEBI:36655"/>
    </ligand>
</feature>
<comment type="caution">
    <text evidence="7">The sequence shown here is derived from an EMBL/GenBank/DDBJ whole genome shotgun (WGS) entry which is preliminary data.</text>
</comment>
<feature type="binding site" evidence="5">
    <location>
        <begin position="348"/>
        <end position="352"/>
    </location>
    <ligand>
        <name>FMN</name>
        <dbReference type="ChEBI" id="CHEBI:58210"/>
    </ligand>
</feature>
<feature type="binding site" evidence="5">
    <location>
        <position position="150"/>
    </location>
    <ligand>
        <name>glyoxylate</name>
        <dbReference type="ChEBI" id="CHEBI:36655"/>
    </ligand>
</feature>
<dbReference type="GO" id="GO:0010181">
    <property type="term" value="F:FMN binding"/>
    <property type="evidence" value="ECO:0007669"/>
    <property type="project" value="InterPro"/>
</dbReference>
<gene>
    <name evidence="7" type="ORF">HMF3257_06520</name>
</gene>
<proteinExistence type="inferred from homology"/>
<keyword evidence="5" id="KW-0285">Flavoprotein</keyword>
<dbReference type="Gene3D" id="3.20.20.70">
    <property type="entry name" value="Aldolase class I"/>
    <property type="match status" value="1"/>
</dbReference>
<feature type="binding site" evidence="5">
    <location>
        <position position="126"/>
    </location>
    <ligand>
        <name>FMN</name>
        <dbReference type="ChEBI" id="CHEBI:58210"/>
    </ligand>
</feature>
<dbReference type="InterPro" id="IPR012133">
    <property type="entry name" value="Alpha-hydoxy_acid_DH_FMN"/>
</dbReference>
<organism evidence="7 8">
    <name type="scientific">Spirosoma telluris</name>
    <dbReference type="NCBI Taxonomy" id="2183553"/>
    <lineage>
        <taxon>Bacteria</taxon>
        <taxon>Pseudomonadati</taxon>
        <taxon>Bacteroidota</taxon>
        <taxon>Cytophagia</taxon>
        <taxon>Cytophagales</taxon>
        <taxon>Cytophagaceae</taxon>
        <taxon>Spirosoma</taxon>
    </lineage>
</organism>
<comment type="similarity">
    <text evidence="3">Belongs to the FMN-dependent alpha-hydroxy acid dehydrogenase family.</text>
</comment>
<dbReference type="PROSITE" id="PS00557">
    <property type="entry name" value="FMN_HYDROXY_ACID_DH_1"/>
    <property type="match status" value="1"/>
</dbReference>
<dbReference type="CDD" id="cd03332">
    <property type="entry name" value="LMO_FMN"/>
    <property type="match status" value="1"/>
</dbReference>
<feature type="binding site" evidence="5">
    <location>
        <position position="176"/>
    </location>
    <ligand>
        <name>FMN</name>
        <dbReference type="ChEBI" id="CHEBI:58210"/>
    </ligand>
</feature>
<dbReference type="PIRSF" id="PIRSF000138">
    <property type="entry name" value="Al-hdrx_acd_dh"/>
    <property type="match status" value="1"/>
</dbReference>
<keyword evidence="8" id="KW-1185">Reference proteome</keyword>
<dbReference type="InterPro" id="IPR000262">
    <property type="entry name" value="FMN-dep_DH"/>
</dbReference>
<evidence type="ECO:0000256" key="3">
    <source>
        <dbReference type="ARBA" id="ARBA00024042"/>
    </source>
</evidence>
<evidence type="ECO:0000313" key="8">
    <source>
        <dbReference type="Proteomes" id="UP000249016"/>
    </source>
</evidence>
<dbReference type="PROSITE" id="PS51349">
    <property type="entry name" value="FMN_HYDROXY_ACID_DH_2"/>
    <property type="match status" value="1"/>
</dbReference>
<keyword evidence="5" id="KW-0288">FMN</keyword>
<feature type="binding site" evidence="5">
    <location>
        <position position="44"/>
    </location>
    <ligand>
        <name>glyoxylate</name>
        <dbReference type="ChEBI" id="CHEBI:36655"/>
    </ligand>
</feature>
<evidence type="ECO:0000256" key="2">
    <source>
        <dbReference type="ARBA" id="ARBA00023002"/>
    </source>
</evidence>
<feature type="binding site" evidence="5">
    <location>
        <begin position="371"/>
        <end position="372"/>
    </location>
    <ligand>
        <name>FMN</name>
        <dbReference type="ChEBI" id="CHEBI:58210"/>
    </ligand>
</feature>
<dbReference type="OrthoDB" id="9770452at2"/>
<keyword evidence="7" id="KW-0503">Monooxygenase</keyword>
<dbReference type="PANTHER" id="PTHR10578:SF143">
    <property type="entry name" value="FMN-DEPENDENT ALPHA-HYDROXY ACID DEHYDROGENASE PB1A11.03"/>
    <property type="match status" value="1"/>
</dbReference>
<dbReference type="InterPro" id="IPR008259">
    <property type="entry name" value="FMN_hydac_DH_AS"/>
</dbReference>
<keyword evidence="2" id="KW-0560">Oxidoreductase</keyword>
<dbReference type="RefSeq" id="WP_111340960.1">
    <property type="nucleotide sequence ID" value="NZ_QLII01000001.1"/>
</dbReference>
<dbReference type="SUPFAM" id="SSF51395">
    <property type="entry name" value="FMN-linked oxidoreductases"/>
    <property type="match status" value="1"/>
</dbReference>
<dbReference type="Proteomes" id="UP000249016">
    <property type="component" value="Unassembled WGS sequence"/>
</dbReference>
<name>A0A327NNA1_9BACT</name>
<feature type="binding site" evidence="5">
    <location>
        <begin position="97"/>
        <end position="99"/>
    </location>
    <ligand>
        <name>FMN</name>
        <dbReference type="ChEBI" id="CHEBI:58210"/>
    </ligand>
</feature>
<dbReference type="InterPro" id="IPR037396">
    <property type="entry name" value="FMN_HAD"/>
</dbReference>
<feature type="binding site" evidence="5">
    <location>
        <position position="148"/>
    </location>
    <ligand>
        <name>FMN</name>
        <dbReference type="ChEBI" id="CHEBI:58210"/>
    </ligand>
</feature>
<reference evidence="7 8" key="1">
    <citation type="submission" date="2018-06" db="EMBL/GenBank/DDBJ databases">
        <title>Spirosoma sp. HMF3257 Genome sequencing and assembly.</title>
        <authorList>
            <person name="Kang H."/>
            <person name="Cha I."/>
            <person name="Kim H."/>
            <person name="Kang J."/>
            <person name="Joh K."/>
        </authorList>
    </citation>
    <scope>NUCLEOTIDE SEQUENCE [LARGE SCALE GENOMIC DNA]</scope>
    <source>
        <strain evidence="7 8">HMF3257</strain>
    </source>
</reference>
<evidence type="ECO:0000313" key="7">
    <source>
        <dbReference type="EMBL" id="RAI74088.1"/>
    </source>
</evidence>
<feature type="binding site" evidence="5">
    <location>
        <position position="315"/>
    </location>
    <ligand>
        <name>FMN</name>
        <dbReference type="ChEBI" id="CHEBI:58210"/>
    </ligand>
</feature>
<accession>A0A327NNA1</accession>
<dbReference type="AlphaFoldDB" id="A0A327NNA1"/>
<feature type="binding site" evidence="5">
    <location>
        <position position="185"/>
    </location>
    <ligand>
        <name>glyoxylate</name>
        <dbReference type="ChEBI" id="CHEBI:36655"/>
    </ligand>
</feature>
<dbReference type="InterPro" id="IPR037350">
    <property type="entry name" value="LMO_FMN"/>
</dbReference>
<evidence type="ECO:0000256" key="4">
    <source>
        <dbReference type="PIRSR" id="PIRSR000138-1"/>
    </source>
</evidence>
<comment type="cofactor">
    <cofactor evidence="1">
        <name>FMN</name>
        <dbReference type="ChEBI" id="CHEBI:58210"/>
    </cofactor>
</comment>
<dbReference type="InterPro" id="IPR013785">
    <property type="entry name" value="Aldolase_TIM"/>
</dbReference>
<dbReference type="EMBL" id="QLII01000001">
    <property type="protein sequence ID" value="RAI74088.1"/>
    <property type="molecule type" value="Genomic_DNA"/>
</dbReference>